<protein>
    <recommendedName>
        <fullName evidence="3">BED-type domain-containing protein</fullName>
    </recommendedName>
</protein>
<evidence type="ECO:0000313" key="2">
    <source>
        <dbReference type="Proteomes" id="UP001515480"/>
    </source>
</evidence>
<dbReference type="AlphaFoldDB" id="A0AB34JZQ9"/>
<name>A0AB34JZQ9_PRYPA</name>
<accession>A0AB34JZQ9</accession>
<proteinExistence type="predicted"/>
<evidence type="ECO:0008006" key="3">
    <source>
        <dbReference type="Google" id="ProtNLM"/>
    </source>
</evidence>
<comment type="caution">
    <text evidence="1">The sequence shown here is derived from an EMBL/GenBank/DDBJ whole genome shotgun (WGS) entry which is preliminary data.</text>
</comment>
<dbReference type="EMBL" id="JBGBPQ010000003">
    <property type="protein sequence ID" value="KAL1527180.1"/>
    <property type="molecule type" value="Genomic_DNA"/>
</dbReference>
<evidence type="ECO:0000313" key="1">
    <source>
        <dbReference type="EMBL" id="KAL1527180.1"/>
    </source>
</evidence>
<dbReference type="Proteomes" id="UP001515480">
    <property type="component" value="Unassembled WGS sequence"/>
</dbReference>
<gene>
    <name evidence="1" type="ORF">AB1Y20_015859</name>
</gene>
<keyword evidence="2" id="KW-1185">Reference proteome</keyword>
<reference evidence="1 2" key="1">
    <citation type="journal article" date="2024" name="Science">
        <title>Giant polyketide synthase enzymes in the biosynthesis of giant marine polyether toxins.</title>
        <authorList>
            <person name="Fallon T.R."/>
            <person name="Shende V.V."/>
            <person name="Wierzbicki I.H."/>
            <person name="Pendleton A.L."/>
            <person name="Watervoot N.F."/>
            <person name="Auber R.P."/>
            <person name="Gonzalez D.J."/>
            <person name="Wisecaver J.H."/>
            <person name="Moore B.S."/>
        </authorList>
    </citation>
    <scope>NUCLEOTIDE SEQUENCE [LARGE SCALE GENOMIC DNA]</scope>
    <source>
        <strain evidence="1 2">12B1</strain>
    </source>
</reference>
<organism evidence="1 2">
    <name type="scientific">Prymnesium parvum</name>
    <name type="common">Toxic golden alga</name>
    <dbReference type="NCBI Taxonomy" id="97485"/>
    <lineage>
        <taxon>Eukaryota</taxon>
        <taxon>Haptista</taxon>
        <taxon>Haptophyta</taxon>
        <taxon>Prymnesiophyceae</taxon>
        <taxon>Prymnesiales</taxon>
        <taxon>Prymnesiaceae</taxon>
        <taxon>Prymnesium</taxon>
    </lineage>
</organism>
<sequence length="224" mass="24726">MQAPGAPRPQVGRLGDEAAVDRHAASMAEKTEACIRRIGKIDKPKQAKEFFVDVTYKKVGGELLKGSCMFCTSSVTSTGSTRLVDHLISCHLCPQNVRIPFADIRKGTASKRKEKEETATLVAREAEQMCRQVKAQKVKLEQQGIKTSMKSAQCIAADTAIANFFYINGIPFSAADPSVDSYYREMIRAIRAVPDAYSPPTQLTLSGRLLDACHDSMWAQLRER</sequence>